<dbReference type="AlphaFoldDB" id="A0A248VSY6"/>
<name>A0A248VSY6_9BURK</name>
<dbReference type="Gene3D" id="3.10.20.440">
    <property type="entry name" value="2Fe-2S iron-sulphur cluster binding domain, sarcosine oxidase, alpha subunit, N-terminal domain"/>
    <property type="match status" value="1"/>
</dbReference>
<dbReference type="EMBL" id="CP022990">
    <property type="protein sequence ID" value="ASW01622.1"/>
    <property type="molecule type" value="Genomic_DNA"/>
</dbReference>
<evidence type="ECO:0000313" key="2">
    <source>
        <dbReference type="EMBL" id="ASW01622.1"/>
    </source>
</evidence>
<keyword evidence="3" id="KW-1185">Reference proteome</keyword>
<reference evidence="2 3" key="1">
    <citation type="submission" date="2017-08" db="EMBL/GenBank/DDBJ databases">
        <title>Identification and genetic characteristics of simultaneous BTEX- and naphthalene-degrading Paraburkholderia sp. BN5 isolated from petroleum-contaminated soil.</title>
        <authorList>
            <person name="Lee Y."/>
            <person name="Jeon C.O."/>
        </authorList>
    </citation>
    <scope>NUCLEOTIDE SEQUENCE [LARGE SCALE GENOMIC DNA]</scope>
    <source>
        <strain evidence="2 3">BN5</strain>
    </source>
</reference>
<gene>
    <name evidence="2" type="ORF">CJU94_26060</name>
</gene>
<dbReference type="GO" id="GO:0016491">
    <property type="term" value="F:oxidoreductase activity"/>
    <property type="evidence" value="ECO:0007669"/>
    <property type="project" value="UniProtKB-KW"/>
</dbReference>
<dbReference type="KEGG" id="parb:CJU94_26060"/>
<dbReference type="InterPro" id="IPR042204">
    <property type="entry name" value="2Fe-2S-bd_N"/>
</dbReference>
<sequence>MFELLPLSTAATVSIDLDGHTSRVPAHFSVAEALLASGRNTCRASQVSGEPRGPFCMMGVCFECLVDIDGVPNQQACMTPVRPGMQVRNMRGKARLA</sequence>
<dbReference type="RefSeq" id="WP_095421516.1">
    <property type="nucleotide sequence ID" value="NZ_CP022990.1"/>
</dbReference>
<dbReference type="OrthoDB" id="573392at2"/>
<evidence type="ECO:0000313" key="3">
    <source>
        <dbReference type="Proteomes" id="UP000215158"/>
    </source>
</evidence>
<protein>
    <submittedName>
        <fullName evidence="2">NAD(FAD)-dependent dehydrogenase</fullName>
    </submittedName>
</protein>
<organism evidence="2 3">
    <name type="scientific">Paraburkholderia aromaticivorans</name>
    <dbReference type="NCBI Taxonomy" id="2026199"/>
    <lineage>
        <taxon>Bacteria</taxon>
        <taxon>Pseudomonadati</taxon>
        <taxon>Pseudomonadota</taxon>
        <taxon>Betaproteobacteria</taxon>
        <taxon>Burkholderiales</taxon>
        <taxon>Burkholderiaceae</taxon>
        <taxon>Paraburkholderia</taxon>
    </lineage>
</organism>
<dbReference type="SUPFAM" id="SSF54292">
    <property type="entry name" value="2Fe-2S ferredoxin-like"/>
    <property type="match status" value="1"/>
</dbReference>
<proteinExistence type="predicted"/>
<dbReference type="Pfam" id="PF13510">
    <property type="entry name" value="Fer2_4"/>
    <property type="match status" value="1"/>
</dbReference>
<dbReference type="GO" id="GO:0051536">
    <property type="term" value="F:iron-sulfur cluster binding"/>
    <property type="evidence" value="ECO:0007669"/>
    <property type="project" value="InterPro"/>
</dbReference>
<keyword evidence="1" id="KW-0560">Oxidoreductase</keyword>
<dbReference type="Proteomes" id="UP000215158">
    <property type="component" value="Chromosome 2"/>
</dbReference>
<evidence type="ECO:0000256" key="1">
    <source>
        <dbReference type="ARBA" id="ARBA00023002"/>
    </source>
</evidence>
<dbReference type="InterPro" id="IPR036010">
    <property type="entry name" value="2Fe-2S_ferredoxin-like_sf"/>
</dbReference>
<accession>A0A248VSY6</accession>